<name>A0A2A9P7M2_OPHUN</name>
<reference evidence="2 3" key="2">
    <citation type="journal article" date="2017" name="Sci. Rep.">
        <title>Ant-infecting Ophiocordyceps genomes reveal a high diversity of potential behavioral manipulation genes and a possible major role for enterotoxins.</title>
        <authorList>
            <person name="de Bekker C."/>
            <person name="Ohm R.A."/>
            <person name="Evans H.C."/>
            <person name="Brachmann A."/>
            <person name="Hughes D.P."/>
        </authorList>
    </citation>
    <scope>NUCLEOTIDE SEQUENCE [LARGE SCALE GENOMIC DNA]</scope>
    <source>
        <strain evidence="2 3">SC16a</strain>
    </source>
</reference>
<gene>
    <name evidence="2" type="ORF">XA68_15231</name>
</gene>
<reference evidence="2 3" key="1">
    <citation type="journal article" date="2015" name="BMC Genomics">
        <title>Gene expression during zombie ant biting behavior reflects the complexity underlying fungal parasitic behavioral manipulation.</title>
        <authorList>
            <person name="de Bekker C."/>
            <person name="Ohm R.A."/>
            <person name="Loreto R.G."/>
            <person name="Sebastian A."/>
            <person name="Albert I."/>
            <person name="Merrow M."/>
            <person name="Brachmann A."/>
            <person name="Hughes D.P."/>
        </authorList>
    </citation>
    <scope>NUCLEOTIDE SEQUENCE [LARGE SCALE GENOMIC DNA]</scope>
    <source>
        <strain evidence="2 3">SC16a</strain>
    </source>
</reference>
<evidence type="ECO:0000256" key="1">
    <source>
        <dbReference type="SAM" id="MobiDB-lite"/>
    </source>
</evidence>
<dbReference type="Proteomes" id="UP000037136">
    <property type="component" value="Unassembled WGS sequence"/>
</dbReference>
<comment type="caution">
    <text evidence="2">The sequence shown here is derived from an EMBL/GenBank/DDBJ whole genome shotgun (WGS) entry which is preliminary data.</text>
</comment>
<dbReference type="EMBL" id="LAZP02000425">
    <property type="protein sequence ID" value="PFH57318.1"/>
    <property type="molecule type" value="Genomic_DNA"/>
</dbReference>
<feature type="compositionally biased region" description="Polar residues" evidence="1">
    <location>
        <begin position="1"/>
        <end position="10"/>
    </location>
</feature>
<accession>A0A2A9P7M2</accession>
<sequence>MAGSRPSTSLADGAGPDDRDDAPSPPSTPNIVTGMMNGAKSLSVKAHIIPGTRIAHRERISKCCLMTASRVLDVELHLILWAREPVLYSRNASIKKSSIWHLARIGMAHLETINTLFSRGGPDELSFRYAIGRS</sequence>
<organism evidence="2 3">
    <name type="scientific">Ophiocordyceps unilateralis</name>
    <name type="common">Zombie-ant fungus</name>
    <name type="synonym">Torrubia unilateralis</name>
    <dbReference type="NCBI Taxonomy" id="268505"/>
    <lineage>
        <taxon>Eukaryota</taxon>
        <taxon>Fungi</taxon>
        <taxon>Dikarya</taxon>
        <taxon>Ascomycota</taxon>
        <taxon>Pezizomycotina</taxon>
        <taxon>Sordariomycetes</taxon>
        <taxon>Hypocreomycetidae</taxon>
        <taxon>Hypocreales</taxon>
        <taxon>Ophiocordycipitaceae</taxon>
        <taxon>Ophiocordyceps</taxon>
    </lineage>
</organism>
<proteinExistence type="predicted"/>
<feature type="region of interest" description="Disordered" evidence="1">
    <location>
        <begin position="1"/>
        <end position="35"/>
    </location>
</feature>
<protein>
    <submittedName>
        <fullName evidence="2">Uncharacterized protein</fullName>
    </submittedName>
</protein>
<keyword evidence="3" id="KW-1185">Reference proteome</keyword>
<dbReference type="AlphaFoldDB" id="A0A2A9P7M2"/>
<evidence type="ECO:0000313" key="3">
    <source>
        <dbReference type="Proteomes" id="UP000037136"/>
    </source>
</evidence>
<evidence type="ECO:0000313" key="2">
    <source>
        <dbReference type="EMBL" id="PFH57318.1"/>
    </source>
</evidence>